<dbReference type="Pfam" id="PF00005">
    <property type="entry name" value="ABC_tran"/>
    <property type="match status" value="2"/>
</dbReference>
<protein>
    <submittedName>
        <fullName evidence="5">ABC-F type ribosomal protection protein</fullName>
    </submittedName>
</protein>
<name>A0ABS3H965_9ENTE</name>
<accession>A0ABS3H965</accession>
<dbReference type="InterPro" id="IPR027417">
    <property type="entry name" value="P-loop_NTPase"/>
</dbReference>
<dbReference type="InterPro" id="IPR017871">
    <property type="entry name" value="ABC_transporter-like_CS"/>
</dbReference>
<dbReference type="InterPro" id="IPR003593">
    <property type="entry name" value="AAA+_ATPase"/>
</dbReference>
<dbReference type="SUPFAM" id="SSF52540">
    <property type="entry name" value="P-loop containing nucleoside triphosphate hydrolases"/>
    <property type="match status" value="2"/>
</dbReference>
<dbReference type="PANTHER" id="PTHR42855:SF2">
    <property type="entry name" value="DRUG RESISTANCE ABC TRANSPORTER,ATP-BINDING PROTEIN"/>
    <property type="match status" value="1"/>
</dbReference>
<dbReference type="Gene3D" id="3.40.50.300">
    <property type="entry name" value="P-loop containing nucleotide triphosphate hydrolases"/>
    <property type="match status" value="3"/>
</dbReference>
<keyword evidence="1" id="KW-0547">Nucleotide-binding</keyword>
<sequence>MENLALKLTNIRKNLGTKEVVNIQELTVYENNRIGIIGDNGTGKSTLLKIIQGEIVPETGSIQREVSFSYFSQIPKGTKVIDSERMDWELVSRFKVPKNEINTLSGGEETKYRLAQTLSTYQMGLLLDEPTTHLDRNGVDYLIEELRYYYGTLIFVSHDRYFLNQLATKIWEIRDGQVTEYIGNYDAYKQQKESEKLERQRAANNYTKEKKKLEAAISRKKKQAANSEKVSAKKKKQNVRPDRLSSSKQKDTVQKGLQKSFKSMESRLAQLDEPIQPESKKQILFPKVKSVEIHNKFPIRGEQVSLKKGEKSLLEKCDFQFSLEKKIAIVGDNGTGKTTLLNHIVSNGEGIILSPKVTFSVYRQMDYKFSESESILYYLMERTEYSEAVVRSILSNLGFSQTDIGKPLTSLSGGESTRISLATVFTIPSNVLILDEPTNFIDLTTIEALEKLIKAYAGTVLFTSHDSHFVEKLADEVYILNNKQLILKN</sequence>
<gene>
    <name evidence="5" type="primary">abc-f</name>
    <name evidence="5" type="ORF">JZO76_06385</name>
</gene>
<dbReference type="RefSeq" id="WP_206903326.1">
    <property type="nucleotide sequence ID" value="NZ_JAFLVT010000008.1"/>
</dbReference>
<dbReference type="CDD" id="cd03221">
    <property type="entry name" value="ABCF_EF-3"/>
    <property type="match status" value="2"/>
</dbReference>
<dbReference type="InterPro" id="IPR032781">
    <property type="entry name" value="ABC_tran_Xtn"/>
</dbReference>
<dbReference type="Proteomes" id="UP000664256">
    <property type="component" value="Unassembled WGS sequence"/>
</dbReference>
<comment type="caution">
    <text evidence="5">The sequence shown here is derived from an EMBL/GenBank/DDBJ whole genome shotgun (WGS) entry which is preliminary data.</text>
</comment>
<proteinExistence type="predicted"/>
<evidence type="ECO:0000259" key="4">
    <source>
        <dbReference type="PROSITE" id="PS50893"/>
    </source>
</evidence>
<evidence type="ECO:0000313" key="5">
    <source>
        <dbReference type="EMBL" id="MBO0449163.1"/>
    </source>
</evidence>
<feature type="region of interest" description="Disordered" evidence="3">
    <location>
        <begin position="204"/>
        <end position="257"/>
    </location>
</feature>
<dbReference type="EMBL" id="JAFLVT010000008">
    <property type="protein sequence ID" value="MBO0449163.1"/>
    <property type="molecule type" value="Genomic_DNA"/>
</dbReference>
<dbReference type="PROSITE" id="PS00211">
    <property type="entry name" value="ABC_TRANSPORTER_1"/>
    <property type="match status" value="1"/>
</dbReference>
<feature type="domain" description="ABC transporter" evidence="4">
    <location>
        <begin position="6"/>
        <end position="200"/>
    </location>
</feature>
<feature type="domain" description="ABC transporter" evidence="4">
    <location>
        <begin position="299"/>
        <end position="489"/>
    </location>
</feature>
<dbReference type="PANTHER" id="PTHR42855">
    <property type="entry name" value="ABC TRANSPORTER ATP-BINDING SUBUNIT"/>
    <property type="match status" value="1"/>
</dbReference>
<evidence type="ECO:0000256" key="3">
    <source>
        <dbReference type="SAM" id="MobiDB-lite"/>
    </source>
</evidence>
<feature type="compositionally biased region" description="Basic and acidic residues" evidence="3">
    <location>
        <begin position="239"/>
        <end position="253"/>
    </location>
</feature>
<dbReference type="PROSITE" id="PS50893">
    <property type="entry name" value="ABC_TRANSPORTER_2"/>
    <property type="match status" value="2"/>
</dbReference>
<keyword evidence="2" id="KW-0067">ATP-binding</keyword>
<dbReference type="SMART" id="SM00382">
    <property type="entry name" value="AAA"/>
    <property type="match status" value="2"/>
</dbReference>
<dbReference type="InterPro" id="IPR051309">
    <property type="entry name" value="ABCF_ATPase"/>
</dbReference>
<feature type="compositionally biased region" description="Basic and acidic residues" evidence="3">
    <location>
        <begin position="204"/>
        <end position="214"/>
    </location>
</feature>
<evidence type="ECO:0000256" key="1">
    <source>
        <dbReference type="ARBA" id="ARBA00022741"/>
    </source>
</evidence>
<evidence type="ECO:0000313" key="6">
    <source>
        <dbReference type="Proteomes" id="UP000664256"/>
    </source>
</evidence>
<dbReference type="Pfam" id="PF12848">
    <property type="entry name" value="ABC_tran_Xtn"/>
    <property type="match status" value="1"/>
</dbReference>
<dbReference type="NCBIfam" id="NF000355">
    <property type="entry name" value="ribo_prot_ABC_F"/>
    <property type="match status" value="1"/>
</dbReference>
<organism evidence="5 6">
    <name type="scientific">Candidatus Enterococcus myersii</name>
    <dbReference type="NCBI Taxonomy" id="2815322"/>
    <lineage>
        <taxon>Bacteria</taxon>
        <taxon>Bacillati</taxon>
        <taxon>Bacillota</taxon>
        <taxon>Bacilli</taxon>
        <taxon>Lactobacillales</taxon>
        <taxon>Enterococcaceae</taxon>
        <taxon>Enterococcus</taxon>
    </lineage>
</organism>
<reference evidence="5 6" key="1">
    <citation type="submission" date="2021-03" db="EMBL/GenBank/DDBJ databases">
        <title>Enterococcal diversity collection.</title>
        <authorList>
            <person name="Gilmore M.S."/>
            <person name="Schwartzman J."/>
            <person name="Van Tyne D."/>
            <person name="Martin M."/>
            <person name="Earl A.M."/>
            <person name="Manson A.L."/>
            <person name="Straub T."/>
            <person name="Salamzade R."/>
            <person name="Saavedra J."/>
            <person name="Lebreton F."/>
            <person name="Prichula J."/>
            <person name="Schaufler K."/>
            <person name="Gaca A."/>
            <person name="Sgardioli B."/>
            <person name="Wagenaar J."/>
            <person name="Strong T."/>
        </authorList>
    </citation>
    <scope>NUCLEOTIDE SEQUENCE [LARGE SCALE GENOMIC DNA]</scope>
    <source>
        <strain evidence="5 6">MJM12</strain>
    </source>
</reference>
<evidence type="ECO:0000256" key="2">
    <source>
        <dbReference type="ARBA" id="ARBA00022840"/>
    </source>
</evidence>
<dbReference type="InterPro" id="IPR003439">
    <property type="entry name" value="ABC_transporter-like_ATP-bd"/>
</dbReference>
<keyword evidence="6" id="KW-1185">Reference proteome</keyword>